<evidence type="ECO:0000256" key="1">
    <source>
        <dbReference type="SAM" id="MobiDB-lite"/>
    </source>
</evidence>
<accession>A0A0E0AZQ6</accession>
<feature type="region of interest" description="Disordered" evidence="1">
    <location>
        <begin position="1"/>
        <end position="92"/>
    </location>
</feature>
<feature type="compositionally biased region" description="Gly residues" evidence="1">
    <location>
        <begin position="63"/>
        <end position="73"/>
    </location>
</feature>
<keyword evidence="3" id="KW-1185">Reference proteome</keyword>
<proteinExistence type="predicted"/>
<name>A0A0E0AZQ6_9ORYZ</name>
<evidence type="ECO:0000313" key="3">
    <source>
        <dbReference type="Proteomes" id="UP000026961"/>
    </source>
</evidence>
<evidence type="ECO:0000313" key="2">
    <source>
        <dbReference type="EnsemblPlants" id="OGLUM09G01660.3"/>
    </source>
</evidence>
<dbReference type="AlphaFoldDB" id="A0A0E0AZQ6"/>
<dbReference type="EnsemblPlants" id="OGLUM09G01660.3">
    <property type="protein sequence ID" value="OGLUM09G01660.3"/>
    <property type="gene ID" value="OGLUM09G01660"/>
</dbReference>
<reference evidence="2" key="2">
    <citation type="submission" date="2018-05" db="EMBL/GenBank/DDBJ databases">
        <title>OgluRS3 (Oryza glumaepatula Reference Sequence Version 3).</title>
        <authorList>
            <person name="Zhang J."/>
            <person name="Kudrna D."/>
            <person name="Lee S."/>
            <person name="Talag J."/>
            <person name="Welchert J."/>
            <person name="Wing R.A."/>
        </authorList>
    </citation>
    <scope>NUCLEOTIDE SEQUENCE [LARGE SCALE GENOMIC DNA]</scope>
</reference>
<dbReference type="Gramene" id="OGLUM09G01660.3">
    <property type="protein sequence ID" value="OGLUM09G01660.3"/>
    <property type="gene ID" value="OGLUM09G01660"/>
</dbReference>
<sequence length="92" mass="9404">MFDSLGSATVGDMGPGSRGHAASPSLAPQIALKWPEGLGMPRQTPRALGARSPETLARPPRGGESGGGESGWGGRRRSTPSMRGALTVPHCI</sequence>
<reference evidence="2" key="1">
    <citation type="submission" date="2015-04" db="UniProtKB">
        <authorList>
            <consortium name="EnsemblPlants"/>
        </authorList>
    </citation>
    <scope>IDENTIFICATION</scope>
</reference>
<organism evidence="2">
    <name type="scientific">Oryza glumipatula</name>
    <dbReference type="NCBI Taxonomy" id="40148"/>
    <lineage>
        <taxon>Eukaryota</taxon>
        <taxon>Viridiplantae</taxon>
        <taxon>Streptophyta</taxon>
        <taxon>Embryophyta</taxon>
        <taxon>Tracheophyta</taxon>
        <taxon>Spermatophyta</taxon>
        <taxon>Magnoliopsida</taxon>
        <taxon>Liliopsida</taxon>
        <taxon>Poales</taxon>
        <taxon>Poaceae</taxon>
        <taxon>BOP clade</taxon>
        <taxon>Oryzoideae</taxon>
        <taxon>Oryzeae</taxon>
        <taxon>Oryzinae</taxon>
        <taxon>Oryza</taxon>
    </lineage>
</organism>
<dbReference type="Proteomes" id="UP000026961">
    <property type="component" value="Chromosome 9"/>
</dbReference>
<dbReference type="HOGENOM" id="CLU_2416882_0_0_1"/>
<protein>
    <submittedName>
        <fullName evidence="2">Uncharacterized protein</fullName>
    </submittedName>
</protein>